<proteinExistence type="predicted"/>
<evidence type="ECO:0000256" key="4">
    <source>
        <dbReference type="PROSITE-ProRule" id="PRU00317"/>
    </source>
</evidence>
<evidence type="ECO:0000256" key="2">
    <source>
        <dbReference type="ARBA" id="ARBA00022845"/>
    </source>
</evidence>
<evidence type="ECO:0000259" key="5">
    <source>
        <dbReference type="PROSITE" id="PS50303"/>
    </source>
</evidence>
<keyword evidence="1" id="KW-0677">Repeat</keyword>
<dbReference type="GO" id="GO:0006417">
    <property type="term" value="P:regulation of translation"/>
    <property type="evidence" value="ECO:0007669"/>
    <property type="project" value="UniProtKB-KW"/>
</dbReference>
<feature type="repeat" description="Pumilio" evidence="4">
    <location>
        <begin position="721"/>
        <end position="760"/>
    </location>
</feature>
<dbReference type="FunFam" id="1.25.10.10:FF:000237">
    <property type="entry name" value="Pumilio homolog 9"/>
    <property type="match status" value="1"/>
</dbReference>
<feature type="repeat" description="Pumilio" evidence="4">
    <location>
        <begin position="535"/>
        <end position="574"/>
    </location>
</feature>
<accession>A0A2H9ZRB0</accession>
<dbReference type="Proteomes" id="UP000236161">
    <property type="component" value="Unassembled WGS sequence"/>
</dbReference>
<evidence type="ECO:0000313" key="6">
    <source>
        <dbReference type="EMBL" id="PKA45822.1"/>
    </source>
</evidence>
<dbReference type="SUPFAM" id="SSF48371">
    <property type="entry name" value="ARM repeat"/>
    <property type="match status" value="1"/>
</dbReference>
<dbReference type="CDD" id="cd07920">
    <property type="entry name" value="Pumilio"/>
    <property type="match status" value="1"/>
</dbReference>
<dbReference type="InterPro" id="IPR011989">
    <property type="entry name" value="ARM-like"/>
</dbReference>
<evidence type="ECO:0000313" key="7">
    <source>
        <dbReference type="Proteomes" id="UP000236161"/>
    </source>
</evidence>
<comment type="function">
    <text evidence="3">Sequence-specific RNA-binding protein that regulates translation and mRNA stability by binding the 3'-UTR of target mRNAs.</text>
</comment>
<dbReference type="PROSITE" id="PS50302">
    <property type="entry name" value="PUM"/>
    <property type="match status" value="5"/>
</dbReference>
<feature type="repeat" description="Pumilio" evidence="4">
    <location>
        <begin position="499"/>
        <end position="534"/>
    </location>
</feature>
<keyword evidence="7" id="KW-1185">Reference proteome</keyword>
<dbReference type="SMART" id="SM00025">
    <property type="entry name" value="Pumilio"/>
    <property type="match status" value="8"/>
</dbReference>
<name>A0A2H9ZRB0_9ASPA</name>
<dbReference type="InterPro" id="IPR016024">
    <property type="entry name" value="ARM-type_fold"/>
</dbReference>
<dbReference type="Gene3D" id="1.25.10.10">
    <property type="entry name" value="Leucine-rich Repeat Variant"/>
    <property type="match status" value="1"/>
</dbReference>
<dbReference type="OrthoDB" id="668540at2759"/>
<dbReference type="Pfam" id="PF00806">
    <property type="entry name" value="PUF"/>
    <property type="match status" value="8"/>
</dbReference>
<feature type="domain" description="PUM-HD" evidence="5">
    <location>
        <begin position="440"/>
        <end position="786"/>
    </location>
</feature>
<dbReference type="GO" id="GO:0005737">
    <property type="term" value="C:cytoplasm"/>
    <property type="evidence" value="ECO:0007669"/>
    <property type="project" value="TreeGrafter"/>
</dbReference>
<dbReference type="AlphaFoldDB" id="A0A2H9ZRB0"/>
<keyword evidence="2" id="KW-0810">Translation regulation</keyword>
<reference evidence="6 7" key="1">
    <citation type="journal article" date="2017" name="Nature">
        <title>The Apostasia genome and the evolution of orchids.</title>
        <authorList>
            <person name="Zhang G.Q."/>
            <person name="Liu K.W."/>
            <person name="Li Z."/>
            <person name="Lohaus R."/>
            <person name="Hsiao Y.Y."/>
            <person name="Niu S.C."/>
            <person name="Wang J.Y."/>
            <person name="Lin Y.C."/>
            <person name="Xu Q."/>
            <person name="Chen L.J."/>
            <person name="Yoshida K."/>
            <person name="Fujiwara S."/>
            <person name="Wang Z.W."/>
            <person name="Zhang Y.Q."/>
            <person name="Mitsuda N."/>
            <person name="Wang M."/>
            <person name="Liu G.H."/>
            <person name="Pecoraro L."/>
            <person name="Huang H.X."/>
            <person name="Xiao X.J."/>
            <person name="Lin M."/>
            <person name="Wu X.Y."/>
            <person name="Wu W.L."/>
            <person name="Chen Y.Y."/>
            <person name="Chang S.B."/>
            <person name="Sakamoto S."/>
            <person name="Ohme-Takagi M."/>
            <person name="Yagi M."/>
            <person name="Zeng S.J."/>
            <person name="Shen C.Y."/>
            <person name="Yeh C.M."/>
            <person name="Luo Y.B."/>
            <person name="Tsai W.C."/>
            <person name="Van de Peer Y."/>
            <person name="Liu Z.J."/>
        </authorList>
    </citation>
    <scope>NUCLEOTIDE SEQUENCE [LARGE SCALE GENOMIC DNA]</scope>
    <source>
        <strain evidence="7">cv. Shenzhen</strain>
        <tissue evidence="6">Stem</tissue>
    </source>
</reference>
<gene>
    <name evidence="6" type="primary">APUM12</name>
    <name evidence="6" type="ORF">AXF42_Ash018373</name>
</gene>
<feature type="repeat" description="Pumilio" evidence="4">
    <location>
        <begin position="649"/>
        <end position="684"/>
    </location>
</feature>
<evidence type="ECO:0000256" key="1">
    <source>
        <dbReference type="ARBA" id="ARBA00022737"/>
    </source>
</evidence>
<dbReference type="InterPro" id="IPR001313">
    <property type="entry name" value="Pumilio_RNA-bd_rpt"/>
</dbReference>
<dbReference type="PANTHER" id="PTHR12537:SF147">
    <property type="entry name" value="PUMILIO HOMOLOG 12"/>
    <property type="match status" value="1"/>
</dbReference>
<sequence>MEGGSDEKGFDEFEMILGEIPNVTSGNLLTGRPVHSSASQGGDVVSTEKEKKASSGLYASYLPVNMGKNLSLFDVVEQNESNLPDDKSLLLEFQEMRIKENPSTKTSSPSLAKKNWSSYSNNLLLNWKNPYHQIGYDTLNTRFLSSVVELESQSLVSREHELINLISDDSHNLKFLDPNIYEPKQLPECLLGNFAEHTQVSPTDMSIPLSLNLGFNSYELLPTIPIHRVDLANLYQPSYCGNGQSPLMNIPQPDMAWFGKEAEKYGRLCQQLQSHRPEFCQVQTDIDLGLEPLDGKEMHPFSEFSGDQHVENCKENLYWSPNTRQGKYNHLDYCQYQLQESSGRAKNSCSLHGRKLPSVGDGRNFSAKHFQGNQKIGQCIPERTLMNSNGISLVRGVRPNLLKTDEYMLFHGNSARFSIDHDHQRHLMNLRLLNGCYRSSPSDNFEYGIASSSIRMKHSSMDKISGRIYLMAKDQHDCRFLQKKILERNQQDIDKIFSEIISHIAELMTDPFGNYLIQKLLEVCNKEQMMCILKVITTKAGELIRISCDVHGTRAVQKVIETLKESKEADQIYVVFLALKPGIISIMKNVNGNHVAQRLLQCLPEYNEFLLDAAIAHSFELATDRQACCVLQKCIAHSVGDLKEKLISEISSYSLILSQDAYGNYVVQFLLDEKIPWAIAAVLKHLKGNFEHLSLQKYSSNVVEKCLKLAGDDDFAVIIHELLNSPQLLVIMLDQYGNYVMQSSLRESEARGILHTALAEAIRPHSSALRTSPYGKKVLSCAPLCAKK</sequence>
<evidence type="ECO:0000256" key="3">
    <source>
        <dbReference type="ARBA" id="ARBA00058490"/>
    </source>
</evidence>
<organism evidence="6 7">
    <name type="scientific">Apostasia shenzhenica</name>
    <dbReference type="NCBI Taxonomy" id="1088818"/>
    <lineage>
        <taxon>Eukaryota</taxon>
        <taxon>Viridiplantae</taxon>
        <taxon>Streptophyta</taxon>
        <taxon>Embryophyta</taxon>
        <taxon>Tracheophyta</taxon>
        <taxon>Spermatophyta</taxon>
        <taxon>Magnoliopsida</taxon>
        <taxon>Liliopsida</taxon>
        <taxon>Asparagales</taxon>
        <taxon>Orchidaceae</taxon>
        <taxon>Apostasioideae</taxon>
        <taxon>Apostasia</taxon>
    </lineage>
</organism>
<dbReference type="InterPro" id="IPR033133">
    <property type="entry name" value="PUM-HD"/>
</dbReference>
<feature type="repeat" description="Pumilio" evidence="4">
    <location>
        <begin position="685"/>
        <end position="720"/>
    </location>
</feature>
<dbReference type="PROSITE" id="PS50303">
    <property type="entry name" value="PUM_HD"/>
    <property type="match status" value="1"/>
</dbReference>
<dbReference type="GO" id="GO:0003729">
    <property type="term" value="F:mRNA binding"/>
    <property type="evidence" value="ECO:0007669"/>
    <property type="project" value="TreeGrafter"/>
</dbReference>
<dbReference type="STRING" id="1088818.A0A2H9ZRB0"/>
<dbReference type="InterPro" id="IPR033712">
    <property type="entry name" value="Pumilio_RNA-bd"/>
</dbReference>
<dbReference type="PANTHER" id="PTHR12537">
    <property type="entry name" value="RNA BINDING PROTEIN PUMILIO-RELATED"/>
    <property type="match status" value="1"/>
</dbReference>
<dbReference type="EMBL" id="KZ454794">
    <property type="protein sequence ID" value="PKA45822.1"/>
    <property type="molecule type" value="Genomic_DNA"/>
</dbReference>
<protein>
    <submittedName>
        <fullName evidence="6">Pumilio like 12</fullName>
    </submittedName>
</protein>